<evidence type="ECO:0000256" key="2">
    <source>
        <dbReference type="SAM" id="Phobius"/>
    </source>
</evidence>
<keyword evidence="2" id="KW-0812">Transmembrane</keyword>
<protein>
    <recommendedName>
        <fullName evidence="3">YHS domain-containing protein</fullName>
    </recommendedName>
</protein>
<comment type="caution">
    <text evidence="4">The sequence shown here is derived from an EMBL/GenBank/DDBJ whole genome shotgun (WGS) entry which is preliminary data.</text>
</comment>
<gene>
    <name evidence="4" type="ORF">GCM10011349_12390</name>
</gene>
<reference evidence="5" key="1">
    <citation type="journal article" date="2019" name="Int. J. Syst. Evol. Microbiol.">
        <title>The Global Catalogue of Microorganisms (GCM) 10K type strain sequencing project: providing services to taxonomists for standard genome sequencing and annotation.</title>
        <authorList>
            <consortium name="The Broad Institute Genomics Platform"/>
            <consortium name="The Broad Institute Genome Sequencing Center for Infectious Disease"/>
            <person name="Wu L."/>
            <person name="Ma J."/>
        </authorList>
    </citation>
    <scope>NUCLEOTIDE SEQUENCE [LARGE SCALE GENOMIC DNA]</scope>
    <source>
        <strain evidence="5">CGMCC 1.6784</strain>
    </source>
</reference>
<feature type="region of interest" description="Disordered" evidence="1">
    <location>
        <begin position="120"/>
        <end position="141"/>
    </location>
</feature>
<dbReference type="EMBL" id="BMLK01000005">
    <property type="protein sequence ID" value="GGN45872.1"/>
    <property type="molecule type" value="Genomic_DNA"/>
</dbReference>
<keyword evidence="2" id="KW-0472">Membrane</keyword>
<keyword evidence="2" id="KW-1133">Transmembrane helix</keyword>
<proteinExistence type="predicted"/>
<sequence length="141" mass="15668">MQELTQNWTWILIAIAVAAFFLLRRVNRHGGFGQSGHGHGGFDLGGNHGHYHHRHSNDANRRDVPWPQQPPETVVDPVSGAAIRTADAITSVYQGRAYYFASKENRDRFEAAPQNYANKVQGIPIGGEDGAGRARRRHRGC</sequence>
<name>A0ABQ2JI11_9SPHN</name>
<evidence type="ECO:0000256" key="1">
    <source>
        <dbReference type="SAM" id="MobiDB-lite"/>
    </source>
</evidence>
<dbReference type="Pfam" id="PF04945">
    <property type="entry name" value="YHS"/>
    <property type="match status" value="1"/>
</dbReference>
<feature type="region of interest" description="Disordered" evidence="1">
    <location>
        <begin position="41"/>
        <end position="75"/>
    </location>
</feature>
<evidence type="ECO:0000313" key="5">
    <source>
        <dbReference type="Proteomes" id="UP000605099"/>
    </source>
</evidence>
<accession>A0ABQ2JI11</accession>
<dbReference type="RefSeq" id="WP_188818831.1">
    <property type="nucleotide sequence ID" value="NZ_BMLK01000005.1"/>
</dbReference>
<keyword evidence="5" id="KW-1185">Reference proteome</keyword>
<organism evidence="4 5">
    <name type="scientific">Novosphingobium indicum</name>
    <dbReference type="NCBI Taxonomy" id="462949"/>
    <lineage>
        <taxon>Bacteria</taxon>
        <taxon>Pseudomonadati</taxon>
        <taxon>Pseudomonadota</taxon>
        <taxon>Alphaproteobacteria</taxon>
        <taxon>Sphingomonadales</taxon>
        <taxon>Sphingomonadaceae</taxon>
        <taxon>Novosphingobium</taxon>
    </lineage>
</organism>
<feature type="transmembrane region" description="Helical" evidence="2">
    <location>
        <begin position="6"/>
        <end position="23"/>
    </location>
</feature>
<evidence type="ECO:0000313" key="4">
    <source>
        <dbReference type="EMBL" id="GGN45872.1"/>
    </source>
</evidence>
<dbReference type="InterPro" id="IPR007029">
    <property type="entry name" value="YHS_dom"/>
</dbReference>
<evidence type="ECO:0000259" key="3">
    <source>
        <dbReference type="Pfam" id="PF04945"/>
    </source>
</evidence>
<feature type="domain" description="YHS" evidence="3">
    <location>
        <begin position="74"/>
        <end position="119"/>
    </location>
</feature>
<dbReference type="Proteomes" id="UP000605099">
    <property type="component" value="Unassembled WGS sequence"/>
</dbReference>